<keyword evidence="2" id="KW-1133">Transmembrane helix</keyword>
<accession>A0A7J6N470</accession>
<feature type="region of interest" description="Disordered" evidence="1">
    <location>
        <begin position="54"/>
        <end position="81"/>
    </location>
</feature>
<evidence type="ECO:0000313" key="4">
    <source>
        <dbReference type="Proteomes" id="UP000541610"/>
    </source>
</evidence>
<keyword evidence="2" id="KW-0472">Membrane</keyword>
<feature type="compositionally biased region" description="Basic residues" evidence="1">
    <location>
        <begin position="8"/>
        <end position="32"/>
    </location>
</feature>
<feature type="transmembrane region" description="Helical" evidence="2">
    <location>
        <begin position="92"/>
        <end position="120"/>
    </location>
</feature>
<reference evidence="3 4" key="1">
    <citation type="submission" date="2020-04" db="EMBL/GenBank/DDBJ databases">
        <title>Perkinsus olseni comparative genomics.</title>
        <authorList>
            <person name="Bogema D.R."/>
        </authorList>
    </citation>
    <scope>NUCLEOTIDE SEQUENCE [LARGE SCALE GENOMIC DNA]</scope>
    <source>
        <strain evidence="3">00978-12</strain>
    </source>
</reference>
<evidence type="ECO:0000256" key="1">
    <source>
        <dbReference type="SAM" id="MobiDB-lite"/>
    </source>
</evidence>
<feature type="transmembrane region" description="Helical" evidence="2">
    <location>
        <begin position="126"/>
        <end position="142"/>
    </location>
</feature>
<keyword evidence="2" id="KW-0812">Transmembrane</keyword>
<comment type="caution">
    <text evidence="3">The sequence shown here is derived from an EMBL/GenBank/DDBJ whole genome shotgun (WGS) entry which is preliminary data.</text>
</comment>
<gene>
    <name evidence="3" type="ORF">FOZ60_016579</name>
</gene>
<dbReference type="AlphaFoldDB" id="A0A7J6N470"/>
<sequence>MRSARAASRLKSKAKPKPKASAKSKTRTKARAKTTALAHRRAAFEGYAMADLAKPRPGMSDRPVTHRLRAPPSGNPSAPSKIAARKADLRYLAFRALLCLAWPLGSAFGSGSGLALALLWVSARPPALALLWLFTSAGSLGLI</sequence>
<feature type="non-terminal residue" evidence="3">
    <location>
        <position position="143"/>
    </location>
</feature>
<evidence type="ECO:0000313" key="3">
    <source>
        <dbReference type="EMBL" id="KAF4678454.1"/>
    </source>
</evidence>
<dbReference type="Proteomes" id="UP000541610">
    <property type="component" value="Unassembled WGS sequence"/>
</dbReference>
<proteinExistence type="predicted"/>
<protein>
    <submittedName>
        <fullName evidence="3">Uncharacterized protein</fullName>
    </submittedName>
</protein>
<evidence type="ECO:0000256" key="2">
    <source>
        <dbReference type="SAM" id="Phobius"/>
    </source>
</evidence>
<organism evidence="3 4">
    <name type="scientific">Perkinsus olseni</name>
    <name type="common">Perkinsus atlanticus</name>
    <dbReference type="NCBI Taxonomy" id="32597"/>
    <lineage>
        <taxon>Eukaryota</taxon>
        <taxon>Sar</taxon>
        <taxon>Alveolata</taxon>
        <taxon>Perkinsozoa</taxon>
        <taxon>Perkinsea</taxon>
        <taxon>Perkinsida</taxon>
        <taxon>Perkinsidae</taxon>
        <taxon>Perkinsus</taxon>
    </lineage>
</organism>
<feature type="region of interest" description="Disordered" evidence="1">
    <location>
        <begin position="1"/>
        <end position="36"/>
    </location>
</feature>
<name>A0A7J6N470_PEROL</name>
<dbReference type="EMBL" id="JABANP010000897">
    <property type="protein sequence ID" value="KAF4678454.1"/>
    <property type="molecule type" value="Genomic_DNA"/>
</dbReference>